<dbReference type="Proteomes" id="UP001285354">
    <property type="component" value="Unassembled WGS sequence"/>
</dbReference>
<dbReference type="Pfam" id="PF24554">
    <property type="entry name" value="DUF7603"/>
    <property type="match status" value="1"/>
</dbReference>
<feature type="compositionally biased region" description="Polar residues" evidence="2">
    <location>
        <begin position="613"/>
        <end position="624"/>
    </location>
</feature>
<name>A0AAD9SWF1_9HELO</name>
<feature type="compositionally biased region" description="Basic and acidic residues" evidence="2">
    <location>
        <begin position="938"/>
        <end position="968"/>
    </location>
</feature>
<sequence length="1076" mass="120182">MMETVTVVHRGVAAFSSFTHEHPDTSDDSYPSHLDSHPRNCNPQTPHTHNTCHAPLDSRTHLRNPSASVRSRTETVSSLTSEDSSFIRRKPLPRTASPLATRFSSAEDLPTTPQPPGQSFVRPYAVDSPTLHEFPPTARRLDGRDGYALQSCSEPSNEPLDLTPGAASLTGSSDHQANREQHRPSPRSPKNLSIAPSHGRAAFTVSSQHARGASEASVSDVSSPWYSDSSSRTCSQSSVFSATPAPTHQVDVPASHSYATESDDSIATLRKAPASPSRSRIGSLFSWAVDTSSGPEKPPSPLPSPRPGEKKPAHSGPATAPGKKFPRAIDVPKANADVGGYLGSAYHPTLLASPTTPLQVEQMETELREISAELAASIRREMDLEDLVERLQADALNLPASAGKRTSDYFSDSGTSSIRYGDLDFKQEELDRMLRKAEQEKAQVTLDLTTKVQDERARRQQLEAQIRTLEEKASQVDLASMNRMDAHGRVRDLEATCEDLRRRLADERQVKDNFEDLLTALRGELESSHNERDNLRDEIVPGLRARVEGLEAQAAEHEKLRYEQTKMQQEVQTLKSENLTLIQAQRLQMEMQQQMTKFNTIAEEAEPAALKTPRTSGLSRSDSAAQGALTPRNPKTSLSRSNSAKAIESRDSLAERVKEVELQRDALHKALKNLLERQEHQNRENEKRIRQLEIERDRALSSSPKRMGYEKEVANLREEINTLRRRADEAIEQKWQCEKGLSGLKMDLERAEQEISSLRSLLDEHDILVPTQPLERTDAGAVSSESLERAYRELQRAYSQSLQRVKNLELASSMDDGTREAMRAMEKSLADATTERDFAQREAEALREQSGSLRDAEKRHVDNEIALAEELRRSAKRVEDLAVQVRSQLSSNSTLRHRLSETIRRGEREQSLNAEKIIAMQSKLKSLEDQLVAAQQISEDKVSRHEDEIRQLKESHHVQLQRTKEGRRSSLTGPKSHASPLFSNSARAPRVLSTSSGQAMTVSEDSQLASLRQRVADLESALAKADSEMEEVVSRMNIAQIEVMELQNEREEAVRETRRLQRQIEQEKVRAANLSQ</sequence>
<dbReference type="AlphaFoldDB" id="A0AAD9SWF1"/>
<accession>A0AAD9SWF1</accession>
<feature type="compositionally biased region" description="Polar residues" evidence="2">
    <location>
        <begin position="633"/>
        <end position="644"/>
    </location>
</feature>
<feature type="region of interest" description="Disordered" evidence="2">
    <location>
        <begin position="937"/>
        <end position="989"/>
    </location>
</feature>
<feature type="domain" description="DUF7603" evidence="3">
    <location>
        <begin position="821"/>
        <end position="929"/>
    </location>
</feature>
<feature type="compositionally biased region" description="Pro residues" evidence="2">
    <location>
        <begin position="296"/>
        <end position="306"/>
    </location>
</feature>
<feature type="coiled-coil region" evidence="1">
    <location>
        <begin position="423"/>
        <end position="577"/>
    </location>
</feature>
<feature type="coiled-coil region" evidence="1">
    <location>
        <begin position="1008"/>
        <end position="1070"/>
    </location>
</feature>
<evidence type="ECO:0000259" key="3">
    <source>
        <dbReference type="Pfam" id="PF24554"/>
    </source>
</evidence>
<keyword evidence="5" id="KW-1185">Reference proteome</keyword>
<evidence type="ECO:0000313" key="5">
    <source>
        <dbReference type="Proteomes" id="UP001285354"/>
    </source>
</evidence>
<feature type="compositionally biased region" description="Polar residues" evidence="2">
    <location>
        <begin position="63"/>
        <end position="84"/>
    </location>
</feature>
<proteinExistence type="predicted"/>
<feature type="region of interest" description="Disordered" evidence="2">
    <location>
        <begin position="19"/>
        <end position="327"/>
    </location>
</feature>
<organism evidence="4 5">
    <name type="scientific">Diplocarpon rosae</name>
    <dbReference type="NCBI Taxonomy" id="946125"/>
    <lineage>
        <taxon>Eukaryota</taxon>
        <taxon>Fungi</taxon>
        <taxon>Dikarya</taxon>
        <taxon>Ascomycota</taxon>
        <taxon>Pezizomycotina</taxon>
        <taxon>Leotiomycetes</taxon>
        <taxon>Helotiales</taxon>
        <taxon>Drepanopezizaceae</taxon>
        <taxon>Diplocarpon</taxon>
    </lineage>
</organism>
<evidence type="ECO:0000256" key="2">
    <source>
        <dbReference type="SAM" id="MobiDB-lite"/>
    </source>
</evidence>
<dbReference type="EMBL" id="JAUBYV010000009">
    <property type="protein sequence ID" value="KAK2624762.1"/>
    <property type="molecule type" value="Genomic_DNA"/>
</dbReference>
<comment type="caution">
    <text evidence="4">The sequence shown here is derived from an EMBL/GenBank/DDBJ whole genome shotgun (WGS) entry which is preliminary data.</text>
</comment>
<evidence type="ECO:0000313" key="4">
    <source>
        <dbReference type="EMBL" id="KAK2624762.1"/>
    </source>
</evidence>
<gene>
    <name evidence="4" type="ORF">QTJ16_005955</name>
</gene>
<reference evidence="4" key="1">
    <citation type="submission" date="2023-06" db="EMBL/GenBank/DDBJ databases">
        <title>Draft genome of Marssonina rosae.</title>
        <authorList>
            <person name="Cheng Q."/>
        </authorList>
    </citation>
    <scope>NUCLEOTIDE SEQUENCE</scope>
    <source>
        <strain evidence="4">R4</strain>
    </source>
</reference>
<keyword evidence="1" id="KW-0175">Coiled coil</keyword>
<evidence type="ECO:0000256" key="1">
    <source>
        <dbReference type="SAM" id="Coils"/>
    </source>
</evidence>
<feature type="region of interest" description="Disordered" evidence="2">
    <location>
        <begin position="604"/>
        <end position="653"/>
    </location>
</feature>
<protein>
    <recommendedName>
        <fullName evidence="3">DUF7603 domain-containing protein</fullName>
    </recommendedName>
</protein>
<dbReference type="InterPro" id="IPR056023">
    <property type="entry name" value="DUF7603"/>
</dbReference>
<feature type="compositionally biased region" description="Polar residues" evidence="2">
    <location>
        <begin position="39"/>
        <end position="51"/>
    </location>
</feature>
<feature type="compositionally biased region" description="Low complexity" evidence="2">
    <location>
        <begin position="217"/>
        <end position="241"/>
    </location>
</feature>